<evidence type="ECO:0000256" key="10">
    <source>
        <dbReference type="ARBA" id="ARBA00022597"/>
    </source>
</evidence>
<evidence type="ECO:0000259" key="23">
    <source>
        <dbReference type="Pfam" id="PF05524"/>
    </source>
</evidence>
<dbReference type="InterPro" id="IPR040442">
    <property type="entry name" value="Pyrv_kinase-like_dom_sf"/>
</dbReference>
<organism evidence="24 25">
    <name type="scientific">Feifania hominis</name>
    <dbReference type="NCBI Taxonomy" id="2763660"/>
    <lineage>
        <taxon>Bacteria</taxon>
        <taxon>Bacillati</taxon>
        <taxon>Bacillota</taxon>
        <taxon>Clostridia</taxon>
        <taxon>Eubacteriales</taxon>
        <taxon>Feifaniaceae</taxon>
        <taxon>Feifania</taxon>
    </lineage>
</organism>
<evidence type="ECO:0000256" key="9">
    <source>
        <dbReference type="ARBA" id="ARBA00022490"/>
    </source>
</evidence>
<evidence type="ECO:0000259" key="21">
    <source>
        <dbReference type="Pfam" id="PF00391"/>
    </source>
</evidence>
<evidence type="ECO:0000256" key="1">
    <source>
        <dbReference type="ARBA" id="ARBA00000683"/>
    </source>
</evidence>
<keyword evidence="12 17" id="KW-0598">Phosphotransferase system</keyword>
<evidence type="ECO:0000256" key="13">
    <source>
        <dbReference type="ARBA" id="ARBA00022723"/>
    </source>
</evidence>
<dbReference type="Gene3D" id="1.10.274.10">
    <property type="entry name" value="PtsI, HPr-binding domain"/>
    <property type="match status" value="1"/>
</dbReference>
<keyword evidence="15 17" id="KW-0460">Magnesium</keyword>
<evidence type="ECO:0000256" key="4">
    <source>
        <dbReference type="ARBA" id="ARBA00004496"/>
    </source>
</evidence>
<dbReference type="EMBL" id="JACRSP010000001">
    <property type="protein sequence ID" value="MBC8535430.1"/>
    <property type="molecule type" value="Genomic_DNA"/>
</dbReference>
<evidence type="ECO:0000256" key="15">
    <source>
        <dbReference type="ARBA" id="ARBA00022842"/>
    </source>
</evidence>
<dbReference type="AlphaFoldDB" id="A0A926HU02"/>
<evidence type="ECO:0000256" key="8">
    <source>
        <dbReference type="ARBA" id="ARBA00022448"/>
    </source>
</evidence>
<evidence type="ECO:0000256" key="6">
    <source>
        <dbReference type="ARBA" id="ARBA00012232"/>
    </source>
</evidence>
<evidence type="ECO:0000256" key="2">
    <source>
        <dbReference type="ARBA" id="ARBA00001946"/>
    </source>
</evidence>
<keyword evidence="14 17" id="KW-0418">Kinase</keyword>
<dbReference type="PROSITE" id="PS00742">
    <property type="entry name" value="PEP_ENZYMES_2"/>
    <property type="match status" value="1"/>
</dbReference>
<dbReference type="InterPro" id="IPR008731">
    <property type="entry name" value="PTS_EIN"/>
</dbReference>
<evidence type="ECO:0000256" key="14">
    <source>
        <dbReference type="ARBA" id="ARBA00022777"/>
    </source>
</evidence>
<comment type="catalytic activity">
    <reaction evidence="1 17">
        <text>L-histidyl-[protein] + phosphoenolpyruvate = N(pros)-phospho-L-histidyl-[protein] + pyruvate</text>
        <dbReference type="Rhea" id="RHEA:23880"/>
        <dbReference type="Rhea" id="RHEA-COMP:9745"/>
        <dbReference type="Rhea" id="RHEA-COMP:9746"/>
        <dbReference type="ChEBI" id="CHEBI:15361"/>
        <dbReference type="ChEBI" id="CHEBI:29979"/>
        <dbReference type="ChEBI" id="CHEBI:58702"/>
        <dbReference type="ChEBI" id="CHEBI:64837"/>
        <dbReference type="EC" id="2.7.3.9"/>
    </reaction>
</comment>
<evidence type="ECO:0000256" key="5">
    <source>
        <dbReference type="ARBA" id="ARBA00007837"/>
    </source>
</evidence>
<comment type="function">
    <text evidence="3 17">General (non sugar-specific) component of the phosphoenolpyruvate-dependent sugar phosphotransferase system (sugar PTS). This major carbohydrate active-transport system catalyzes the phosphorylation of incoming sugar substrates concomitantly with their translocation across the cell membrane. Enzyme I transfers the phosphoryl group from phosphoenolpyruvate (PEP) to the phosphoryl carrier protein (HPr).</text>
</comment>
<evidence type="ECO:0000256" key="16">
    <source>
        <dbReference type="ARBA" id="ARBA00033235"/>
    </source>
</evidence>
<dbReference type="Gene3D" id="3.20.20.60">
    <property type="entry name" value="Phosphoenolpyruvate-binding domains"/>
    <property type="match status" value="1"/>
</dbReference>
<name>A0A926HU02_9FIRM</name>
<keyword evidence="10 17" id="KW-0762">Sugar transport</keyword>
<evidence type="ECO:0000256" key="3">
    <source>
        <dbReference type="ARBA" id="ARBA00002728"/>
    </source>
</evidence>
<feature type="binding site" evidence="20">
    <location>
        <position position="453"/>
    </location>
    <ligand>
        <name>Mg(2+)</name>
        <dbReference type="ChEBI" id="CHEBI:18420"/>
    </ligand>
</feature>
<keyword evidence="11 17" id="KW-0808">Transferase</keyword>
<dbReference type="SUPFAM" id="SSF51621">
    <property type="entry name" value="Phosphoenolpyruvate/pyruvate domain"/>
    <property type="match status" value="1"/>
</dbReference>
<keyword evidence="9 17" id="KW-0963">Cytoplasm</keyword>
<dbReference type="InterPro" id="IPR050499">
    <property type="entry name" value="PEP-utilizing_PTS_enzyme"/>
</dbReference>
<evidence type="ECO:0000256" key="20">
    <source>
        <dbReference type="PIRSR" id="PIRSR000732-3"/>
    </source>
</evidence>
<dbReference type="InterPro" id="IPR015813">
    <property type="entry name" value="Pyrv/PenolPyrv_kinase-like_dom"/>
</dbReference>
<dbReference type="EC" id="2.7.3.9" evidence="6 17"/>
<dbReference type="GO" id="GO:0008965">
    <property type="term" value="F:phosphoenolpyruvate-protein phosphotransferase activity"/>
    <property type="evidence" value="ECO:0007669"/>
    <property type="project" value="UniProtKB-EC"/>
</dbReference>
<evidence type="ECO:0000256" key="7">
    <source>
        <dbReference type="ARBA" id="ARBA00016544"/>
    </source>
</evidence>
<feature type="binding site" evidence="19">
    <location>
        <begin position="452"/>
        <end position="453"/>
    </location>
    <ligand>
        <name>phosphoenolpyruvate</name>
        <dbReference type="ChEBI" id="CHEBI:58702"/>
    </ligand>
</feature>
<dbReference type="InterPro" id="IPR006318">
    <property type="entry name" value="PTS_EI-like"/>
</dbReference>
<dbReference type="PANTHER" id="PTHR46244">
    <property type="entry name" value="PHOSPHOENOLPYRUVATE-PROTEIN PHOSPHOTRANSFERASE"/>
    <property type="match status" value="1"/>
</dbReference>
<evidence type="ECO:0000256" key="12">
    <source>
        <dbReference type="ARBA" id="ARBA00022683"/>
    </source>
</evidence>
<dbReference type="GO" id="GO:0009401">
    <property type="term" value="P:phosphoenolpyruvate-dependent sugar phosphotransferase system"/>
    <property type="evidence" value="ECO:0007669"/>
    <property type="project" value="UniProtKB-KW"/>
</dbReference>
<feature type="active site" description="Tele-phosphohistidine intermediate" evidence="18">
    <location>
        <position position="188"/>
    </location>
</feature>
<accession>A0A926HU02</accession>
<evidence type="ECO:0000259" key="22">
    <source>
        <dbReference type="Pfam" id="PF02896"/>
    </source>
</evidence>
<feature type="domain" description="Phosphotransferase system enzyme I N-terminal" evidence="23">
    <location>
        <begin position="6"/>
        <end position="127"/>
    </location>
</feature>
<dbReference type="SUPFAM" id="SSF52009">
    <property type="entry name" value="Phosphohistidine domain"/>
    <property type="match status" value="1"/>
</dbReference>
<feature type="binding site" evidence="19">
    <location>
        <position position="331"/>
    </location>
    <ligand>
        <name>phosphoenolpyruvate</name>
        <dbReference type="ChEBI" id="CHEBI:58702"/>
    </ligand>
</feature>
<dbReference type="GO" id="GO:0016301">
    <property type="term" value="F:kinase activity"/>
    <property type="evidence" value="ECO:0007669"/>
    <property type="project" value="UniProtKB-KW"/>
</dbReference>
<dbReference type="PANTHER" id="PTHR46244:SF3">
    <property type="entry name" value="PHOSPHOENOLPYRUVATE-PROTEIN PHOSPHOTRANSFERASE"/>
    <property type="match status" value="1"/>
</dbReference>
<feature type="binding site" evidence="19">
    <location>
        <position position="295"/>
    </location>
    <ligand>
        <name>phosphoenolpyruvate</name>
        <dbReference type="ChEBI" id="CHEBI:58702"/>
    </ligand>
</feature>
<evidence type="ECO:0000256" key="17">
    <source>
        <dbReference type="PIRNR" id="PIRNR000732"/>
    </source>
</evidence>
<dbReference type="PIRSF" id="PIRSF000732">
    <property type="entry name" value="PTS_enzyme_I"/>
    <property type="match status" value="1"/>
</dbReference>
<comment type="subcellular location">
    <subcellularLocation>
        <location evidence="4 17">Cytoplasm</location>
    </subcellularLocation>
</comment>
<evidence type="ECO:0000256" key="11">
    <source>
        <dbReference type="ARBA" id="ARBA00022679"/>
    </source>
</evidence>
<feature type="binding site" evidence="20">
    <location>
        <position position="429"/>
    </location>
    <ligand>
        <name>Mg(2+)</name>
        <dbReference type="ChEBI" id="CHEBI:18420"/>
    </ligand>
</feature>
<dbReference type="InterPro" id="IPR024692">
    <property type="entry name" value="PTS_EI"/>
</dbReference>
<protein>
    <recommendedName>
        <fullName evidence="7 17">Phosphoenolpyruvate-protein phosphotransferase</fullName>
        <ecNumber evidence="6 17">2.7.3.9</ecNumber>
    </recommendedName>
    <alternativeName>
        <fullName evidence="16 17">Phosphotransferase system, enzyme I</fullName>
    </alternativeName>
</protein>
<evidence type="ECO:0000313" key="25">
    <source>
        <dbReference type="Proteomes" id="UP000620366"/>
    </source>
</evidence>
<dbReference type="InterPro" id="IPR023151">
    <property type="entry name" value="PEP_util_CS"/>
</dbReference>
<dbReference type="Gene3D" id="3.50.30.10">
    <property type="entry name" value="Phosphohistidine domain"/>
    <property type="match status" value="1"/>
</dbReference>
<proteinExistence type="inferred from homology"/>
<gene>
    <name evidence="24" type="primary">ptsP</name>
    <name evidence="24" type="ORF">H8695_01800</name>
</gene>
<dbReference type="PRINTS" id="PR01736">
    <property type="entry name" value="PHPHTRNFRASE"/>
</dbReference>
<feature type="active site" description="Proton donor" evidence="18">
    <location>
        <position position="500"/>
    </location>
</feature>
<feature type="binding site" evidence="19">
    <location>
        <position position="463"/>
    </location>
    <ligand>
        <name>phosphoenolpyruvate</name>
        <dbReference type="ChEBI" id="CHEBI:58702"/>
    </ligand>
</feature>
<dbReference type="Proteomes" id="UP000620366">
    <property type="component" value="Unassembled WGS sequence"/>
</dbReference>
<keyword evidence="25" id="KW-1185">Reference proteome</keyword>
<dbReference type="Pfam" id="PF05524">
    <property type="entry name" value="PEP-utilisers_N"/>
    <property type="match status" value="1"/>
</dbReference>
<dbReference type="InterPro" id="IPR000121">
    <property type="entry name" value="PEP_util_C"/>
</dbReference>
<evidence type="ECO:0000256" key="18">
    <source>
        <dbReference type="PIRSR" id="PIRSR000732-1"/>
    </source>
</evidence>
<dbReference type="InterPro" id="IPR008279">
    <property type="entry name" value="PEP-util_enz_mobile_dom"/>
</dbReference>
<feature type="domain" description="PEP-utilising enzyme C-terminal" evidence="22">
    <location>
        <begin position="254"/>
        <end position="539"/>
    </location>
</feature>
<sequence length="565" mass="62454">MEKVVKGLGVVKGIAVGKLKIIKTDFEEAKRAYVRGTPQVERQRYEAACEHVLSDLSSLLERFQNEGRDTQVEIINAHDSIVKDEFMRDKIIQNIEAENSAVDAIRLAAVEVSAMFEGIDDPYLKERATDIGYVGNMLTKAVLGIGDPKFDEDNLIVYSEEVEPSLIASFPSDKVKGIVMGNASLTSHAVIIAKARDFLTVVGVGDCCDGMRDGDECILDSYEGVLIVRPNEKTRAIYEEKLREERERQQLFETLIDLPAETLDHREVTIAANVGSVADMDNALAKGCKGVGLFRTEFVFMEAKSFPGEEEQFSIYKKVIEKCGGELCVIRTIDIGGDKPLSYFDFGKEDNPFLGWRAIRMCLANPDVFIIQLKAILRAAKFGRAGVMLPMVTSVSEVKTAKQYVETARRQLEEAGMEYGDIQIGIMVETPAAVLMAPALARECDFFSIGTNDLVQYIMAADRGNAKISYLYDYFNPAVLRAIKMVADAAHDAGIWVGMCGEMAGDIDATELLVAIGIDELSMNASSILEIKNKVRHIKVNGDLLSAALKMTDPTEVREYLSNKW</sequence>
<keyword evidence="8 17" id="KW-0813">Transport</keyword>
<dbReference type="NCBIfam" id="TIGR01417">
    <property type="entry name" value="PTS_I_fam"/>
    <property type="match status" value="1"/>
</dbReference>
<dbReference type="InterPro" id="IPR036637">
    <property type="entry name" value="Phosphohistidine_dom_sf"/>
</dbReference>
<comment type="similarity">
    <text evidence="5 17">Belongs to the PEP-utilizing enzyme family.</text>
</comment>
<dbReference type="Pfam" id="PF02896">
    <property type="entry name" value="PEP-utilizers_C"/>
    <property type="match status" value="1"/>
</dbReference>
<dbReference type="Pfam" id="PF00391">
    <property type="entry name" value="PEP-utilizers"/>
    <property type="match status" value="1"/>
</dbReference>
<comment type="caution">
    <text evidence="24">The sequence shown here is derived from an EMBL/GenBank/DDBJ whole genome shotgun (WGS) entry which is preliminary data.</text>
</comment>
<dbReference type="GO" id="GO:0005737">
    <property type="term" value="C:cytoplasm"/>
    <property type="evidence" value="ECO:0007669"/>
    <property type="project" value="UniProtKB-SubCell"/>
</dbReference>
<comment type="cofactor">
    <cofactor evidence="2 17 20">
        <name>Mg(2+)</name>
        <dbReference type="ChEBI" id="CHEBI:18420"/>
    </cofactor>
</comment>
<keyword evidence="13 17" id="KW-0479">Metal-binding</keyword>
<dbReference type="GO" id="GO:0046872">
    <property type="term" value="F:metal ion binding"/>
    <property type="evidence" value="ECO:0007669"/>
    <property type="project" value="UniProtKB-KW"/>
</dbReference>
<dbReference type="RefSeq" id="WP_249299160.1">
    <property type="nucleotide sequence ID" value="NZ_JACRSP010000001.1"/>
</dbReference>
<dbReference type="InterPro" id="IPR036618">
    <property type="entry name" value="PtsI_HPr-bd_sf"/>
</dbReference>
<evidence type="ECO:0000313" key="24">
    <source>
        <dbReference type="EMBL" id="MBC8535430.1"/>
    </source>
</evidence>
<reference evidence="24" key="1">
    <citation type="submission" date="2020-08" db="EMBL/GenBank/DDBJ databases">
        <title>Genome public.</title>
        <authorList>
            <person name="Liu C."/>
            <person name="Sun Q."/>
        </authorList>
    </citation>
    <scope>NUCLEOTIDE SEQUENCE</scope>
    <source>
        <strain evidence="24">BX7</strain>
    </source>
</reference>
<evidence type="ECO:0000256" key="19">
    <source>
        <dbReference type="PIRSR" id="PIRSR000732-2"/>
    </source>
</evidence>
<dbReference type="SUPFAM" id="SSF47831">
    <property type="entry name" value="Enzyme I of the PEP:sugar phosphotransferase system HPr-binding (sub)domain"/>
    <property type="match status" value="1"/>
</dbReference>
<feature type="domain" description="PEP-utilising enzyme mobile" evidence="21">
    <location>
        <begin position="153"/>
        <end position="224"/>
    </location>
</feature>